<dbReference type="AlphaFoldDB" id="A0A2I0KNX4"/>
<evidence type="ECO:0000313" key="1">
    <source>
        <dbReference type="EMBL" id="PKI70139.1"/>
    </source>
</evidence>
<sequence>MAAEEVSKGVSFEGFGCLNQDGTAMAAEGASRGVDSWEGGRHSGGGRISDRCRSFSVVSFRKRGVYLE</sequence>
<accession>A0A2I0KNX4</accession>
<proteinExistence type="predicted"/>
<name>A0A2I0KNX4_PUNGR</name>
<dbReference type="Proteomes" id="UP000233551">
    <property type="component" value="Unassembled WGS sequence"/>
</dbReference>
<dbReference type="EMBL" id="PGOL01000470">
    <property type="protein sequence ID" value="PKI70139.1"/>
    <property type="molecule type" value="Genomic_DNA"/>
</dbReference>
<organism evidence="1 2">
    <name type="scientific">Punica granatum</name>
    <name type="common">Pomegranate</name>
    <dbReference type="NCBI Taxonomy" id="22663"/>
    <lineage>
        <taxon>Eukaryota</taxon>
        <taxon>Viridiplantae</taxon>
        <taxon>Streptophyta</taxon>
        <taxon>Embryophyta</taxon>
        <taxon>Tracheophyta</taxon>
        <taxon>Spermatophyta</taxon>
        <taxon>Magnoliopsida</taxon>
        <taxon>eudicotyledons</taxon>
        <taxon>Gunneridae</taxon>
        <taxon>Pentapetalae</taxon>
        <taxon>rosids</taxon>
        <taxon>malvids</taxon>
        <taxon>Myrtales</taxon>
        <taxon>Lythraceae</taxon>
        <taxon>Punica</taxon>
    </lineage>
</organism>
<protein>
    <submittedName>
        <fullName evidence="1">Uncharacterized protein</fullName>
    </submittedName>
</protein>
<gene>
    <name evidence="1" type="ORF">CRG98_009471</name>
</gene>
<comment type="caution">
    <text evidence="1">The sequence shown here is derived from an EMBL/GenBank/DDBJ whole genome shotgun (WGS) entry which is preliminary data.</text>
</comment>
<reference evidence="1 2" key="1">
    <citation type="submission" date="2017-11" db="EMBL/GenBank/DDBJ databases">
        <title>De-novo sequencing of pomegranate (Punica granatum L.) genome.</title>
        <authorList>
            <person name="Akparov Z."/>
            <person name="Amiraslanov A."/>
            <person name="Hajiyeva S."/>
            <person name="Abbasov M."/>
            <person name="Kaur K."/>
            <person name="Hamwieh A."/>
            <person name="Solovyev V."/>
            <person name="Salamov A."/>
            <person name="Braich B."/>
            <person name="Kosarev P."/>
            <person name="Mahmoud A."/>
            <person name="Hajiyev E."/>
            <person name="Babayeva S."/>
            <person name="Izzatullayeva V."/>
            <person name="Mammadov A."/>
            <person name="Mammadov A."/>
            <person name="Sharifova S."/>
            <person name="Ojaghi J."/>
            <person name="Eynullazada K."/>
            <person name="Bayramov B."/>
            <person name="Abdulazimova A."/>
            <person name="Shahmuradov I."/>
        </authorList>
    </citation>
    <scope>NUCLEOTIDE SEQUENCE [LARGE SCALE GENOMIC DNA]</scope>
    <source>
        <strain evidence="2">cv. AG2017</strain>
        <tissue evidence="1">Leaf</tissue>
    </source>
</reference>
<keyword evidence="2" id="KW-1185">Reference proteome</keyword>
<evidence type="ECO:0000313" key="2">
    <source>
        <dbReference type="Proteomes" id="UP000233551"/>
    </source>
</evidence>